<dbReference type="Proteomes" id="UP000611723">
    <property type="component" value="Unassembled WGS sequence"/>
</dbReference>
<dbReference type="EMBL" id="JAEQBW010000012">
    <property type="protein sequence ID" value="MBK6266949.1"/>
    <property type="molecule type" value="Genomic_DNA"/>
</dbReference>
<keyword evidence="1" id="KW-0732">Signal</keyword>
<comment type="caution">
    <text evidence="2">The sequence shown here is derived from an EMBL/GenBank/DDBJ whole genome shotgun (WGS) entry which is preliminary data.</text>
</comment>
<protein>
    <submittedName>
        <fullName evidence="2">Uncharacterized protein</fullName>
    </submittedName>
</protein>
<reference evidence="2" key="1">
    <citation type="submission" date="2021-01" db="EMBL/GenBank/DDBJ databases">
        <title>Marivirga aurantiaca sp. nov., isolated from intertidal surface sediments.</title>
        <authorList>
            <person name="Zhang M."/>
        </authorList>
    </citation>
    <scope>NUCLEOTIDE SEQUENCE</scope>
    <source>
        <strain evidence="2">S37H4</strain>
    </source>
</reference>
<evidence type="ECO:0000313" key="2">
    <source>
        <dbReference type="EMBL" id="MBK6266949.1"/>
    </source>
</evidence>
<evidence type="ECO:0000313" key="3">
    <source>
        <dbReference type="Proteomes" id="UP000611723"/>
    </source>
</evidence>
<sequence>MKTLKRLLLVALLGTLTFSCEKFEFDTTSKSIDINEEPSQNITSLASGSNIINYQQFGMIHNDFLSCVMSESDSWNFDSFSDASELTAQIFITTQNCSYPWFSYQSSQFSYSDIFNVHYLEEQVAIIQSSSAFSKEGKNIISTLASYYFKETTPYDEESKAFLTGLISKFEQTSFRNSVEKEVVGGMLYLTQGSVEFWESHEYFDLNGLNNPEIFAAHPAAVDVGGMIASVAWDATDGQLSADKIDDHIIAGVVASSGVIGKIGKAISKFFA</sequence>
<evidence type="ECO:0000256" key="1">
    <source>
        <dbReference type="SAM" id="SignalP"/>
    </source>
</evidence>
<keyword evidence="3" id="KW-1185">Reference proteome</keyword>
<feature type="chain" id="PRO_5036945040" evidence="1">
    <location>
        <begin position="23"/>
        <end position="272"/>
    </location>
</feature>
<proteinExistence type="predicted"/>
<gene>
    <name evidence="2" type="ORF">JKA74_18035</name>
</gene>
<organism evidence="2 3">
    <name type="scientific">Marivirga aurantiaca</name>
    <dbReference type="NCBI Taxonomy" id="2802615"/>
    <lineage>
        <taxon>Bacteria</taxon>
        <taxon>Pseudomonadati</taxon>
        <taxon>Bacteroidota</taxon>
        <taxon>Cytophagia</taxon>
        <taxon>Cytophagales</taxon>
        <taxon>Marivirgaceae</taxon>
        <taxon>Marivirga</taxon>
    </lineage>
</organism>
<feature type="signal peptide" evidence="1">
    <location>
        <begin position="1"/>
        <end position="22"/>
    </location>
</feature>
<name>A0A935CB86_9BACT</name>
<dbReference type="AlphaFoldDB" id="A0A935CB86"/>
<dbReference type="PROSITE" id="PS51257">
    <property type="entry name" value="PROKAR_LIPOPROTEIN"/>
    <property type="match status" value="1"/>
</dbReference>
<dbReference type="RefSeq" id="WP_201432631.1">
    <property type="nucleotide sequence ID" value="NZ_JAEQBW010000012.1"/>
</dbReference>
<accession>A0A935CB86</accession>